<dbReference type="PANTHER" id="PTHR12570:SF9">
    <property type="entry name" value="MAGNESIUM TRANSPORTER NIPA8-RELATED"/>
    <property type="match status" value="1"/>
</dbReference>
<feature type="transmembrane region" description="Helical" evidence="6">
    <location>
        <begin position="163"/>
        <end position="187"/>
    </location>
</feature>
<dbReference type="Proteomes" id="UP000241890">
    <property type="component" value="Unassembled WGS sequence"/>
</dbReference>
<dbReference type="InParanoid" id="A0A2R5G594"/>
<keyword evidence="3 6" id="KW-1133">Transmembrane helix</keyword>
<name>A0A2R5G594_9STRA</name>
<feature type="transmembrane region" description="Helical" evidence="6">
    <location>
        <begin position="340"/>
        <end position="358"/>
    </location>
</feature>
<evidence type="ECO:0000256" key="6">
    <source>
        <dbReference type="SAM" id="Phobius"/>
    </source>
</evidence>
<evidence type="ECO:0000256" key="5">
    <source>
        <dbReference type="SAM" id="MobiDB-lite"/>
    </source>
</evidence>
<evidence type="ECO:0000256" key="4">
    <source>
        <dbReference type="ARBA" id="ARBA00023136"/>
    </source>
</evidence>
<comment type="caution">
    <text evidence="7">The sequence shown here is derived from an EMBL/GenBank/DDBJ whole genome shotgun (WGS) entry which is preliminary data.</text>
</comment>
<feature type="transmembrane region" description="Helical" evidence="6">
    <location>
        <begin position="242"/>
        <end position="261"/>
    </location>
</feature>
<protein>
    <submittedName>
        <fullName evidence="7">Magnesium transporter NIPA2</fullName>
    </submittedName>
</protein>
<dbReference type="InterPro" id="IPR008521">
    <property type="entry name" value="Mg_trans_NIPA"/>
</dbReference>
<dbReference type="GO" id="GO:0015095">
    <property type="term" value="F:magnesium ion transmembrane transporter activity"/>
    <property type="evidence" value="ECO:0007669"/>
    <property type="project" value="InterPro"/>
</dbReference>
<feature type="compositionally biased region" description="Acidic residues" evidence="5">
    <location>
        <begin position="28"/>
        <end position="40"/>
    </location>
</feature>
<feature type="transmembrane region" description="Helical" evidence="6">
    <location>
        <begin position="440"/>
        <end position="459"/>
    </location>
</feature>
<dbReference type="PANTHER" id="PTHR12570">
    <property type="match status" value="1"/>
</dbReference>
<organism evidence="7 8">
    <name type="scientific">Hondaea fermentalgiana</name>
    <dbReference type="NCBI Taxonomy" id="2315210"/>
    <lineage>
        <taxon>Eukaryota</taxon>
        <taxon>Sar</taxon>
        <taxon>Stramenopiles</taxon>
        <taxon>Bigyra</taxon>
        <taxon>Labyrinthulomycetes</taxon>
        <taxon>Thraustochytrida</taxon>
        <taxon>Thraustochytriidae</taxon>
        <taxon>Hondaea</taxon>
    </lineage>
</organism>
<feature type="transmembrane region" description="Helical" evidence="6">
    <location>
        <begin position="121"/>
        <end position="143"/>
    </location>
</feature>
<proteinExistence type="predicted"/>
<evidence type="ECO:0000256" key="1">
    <source>
        <dbReference type="ARBA" id="ARBA00004141"/>
    </source>
</evidence>
<feature type="transmembrane region" description="Helical" evidence="6">
    <location>
        <begin position="408"/>
        <end position="428"/>
    </location>
</feature>
<evidence type="ECO:0000313" key="7">
    <source>
        <dbReference type="EMBL" id="GBG24958.1"/>
    </source>
</evidence>
<accession>A0A2R5G594</accession>
<reference evidence="7 8" key="1">
    <citation type="submission" date="2017-12" db="EMBL/GenBank/DDBJ databases">
        <title>Sequencing, de novo assembly and annotation of complete genome of a new Thraustochytrid species, strain FCC1311.</title>
        <authorList>
            <person name="Sedici K."/>
            <person name="Godart F."/>
            <person name="Aiese Cigliano R."/>
            <person name="Sanseverino W."/>
            <person name="Barakat M."/>
            <person name="Ortet P."/>
            <person name="Marechal E."/>
            <person name="Cagnac O."/>
            <person name="Amato A."/>
        </authorList>
    </citation>
    <scope>NUCLEOTIDE SEQUENCE [LARGE SCALE GENOMIC DNA]</scope>
</reference>
<dbReference type="OrthoDB" id="165382at2759"/>
<dbReference type="AlphaFoldDB" id="A0A2R5G594"/>
<feature type="transmembrane region" description="Helical" evidence="6">
    <location>
        <begin position="208"/>
        <end position="230"/>
    </location>
</feature>
<comment type="subcellular location">
    <subcellularLocation>
        <location evidence="1">Membrane</location>
        <topology evidence="1">Multi-pass membrane protein</topology>
    </subcellularLocation>
</comment>
<gene>
    <name evidence="7" type="ORF">FCC1311_011752</name>
</gene>
<dbReference type="EMBL" id="BEYU01000009">
    <property type="protein sequence ID" value="GBG24958.1"/>
    <property type="molecule type" value="Genomic_DNA"/>
</dbReference>
<evidence type="ECO:0000256" key="3">
    <source>
        <dbReference type="ARBA" id="ARBA00022989"/>
    </source>
</evidence>
<keyword evidence="8" id="KW-1185">Reference proteome</keyword>
<dbReference type="Pfam" id="PF05653">
    <property type="entry name" value="Mg_trans_NIPA"/>
    <property type="match status" value="1"/>
</dbReference>
<evidence type="ECO:0000313" key="8">
    <source>
        <dbReference type="Proteomes" id="UP000241890"/>
    </source>
</evidence>
<sequence length="472" mass="48889">MAHGRTSLGGGRSGSRTKSWQAEPVVSEVEEDTGGESSEEADNKDRNSVVRTASTAAKTAHLRDFGIGDIRTADSVAYLERKKSSVAASFGASARRKRSLREARSWKSTAKRLRGLQNADGAMWIKVGLPLFILGALELIRMATASATFSSGDGKPALDAAEAGTGLSGSILIGISLSVAASCMNALGLNLQRLGQNETGQGAKASALVEGIPLSLNVIGIALSAASGLTDLISFGFAPQSLLAPFGAMTLLVNLVLAPLLHNESLSALDVSATALICVGIAIALMSSPSVSPSYTLRDLEQLVSRPVVPVFLGVYVLTMVAVANHIYQGEANGRGDTKAVGAGYPVLSGMIGGLTTLSAKFMTELFKVVSLQSHPQLLLPVIGMLAICAVSQAQVLNRGVGRHSSLFVVPLFSASILLSNLSGGGVVFNEFSAFKPMQLVKFLGGVAIVVTGVTALATKEEPAQEDGKKVK</sequence>
<feature type="region of interest" description="Disordered" evidence="5">
    <location>
        <begin position="1"/>
        <end position="52"/>
    </location>
</feature>
<keyword evidence="2 6" id="KW-0812">Transmembrane</keyword>
<keyword evidence="4 6" id="KW-0472">Membrane</keyword>
<dbReference type="GO" id="GO:0016020">
    <property type="term" value="C:membrane"/>
    <property type="evidence" value="ECO:0007669"/>
    <property type="project" value="UniProtKB-SubCell"/>
</dbReference>
<feature type="transmembrane region" description="Helical" evidence="6">
    <location>
        <begin position="378"/>
        <end position="396"/>
    </location>
</feature>
<feature type="transmembrane region" description="Helical" evidence="6">
    <location>
        <begin position="308"/>
        <end position="328"/>
    </location>
</feature>
<feature type="transmembrane region" description="Helical" evidence="6">
    <location>
        <begin position="268"/>
        <end position="288"/>
    </location>
</feature>
<evidence type="ECO:0000256" key="2">
    <source>
        <dbReference type="ARBA" id="ARBA00022692"/>
    </source>
</evidence>